<proteinExistence type="inferred from homology"/>
<evidence type="ECO:0000313" key="4">
    <source>
        <dbReference type="Proteomes" id="UP000316988"/>
    </source>
</evidence>
<gene>
    <name evidence="3" type="ORF">FNM00_05145</name>
</gene>
<comment type="caution">
    <text evidence="3">The sequence shown here is derived from an EMBL/GenBank/DDBJ whole genome shotgun (WGS) entry which is preliminary data.</text>
</comment>
<feature type="domain" description="HNH nuclease" evidence="2">
    <location>
        <begin position="304"/>
        <end position="355"/>
    </location>
</feature>
<dbReference type="OrthoDB" id="3741440at2"/>
<keyword evidence="4" id="KW-1185">Reference proteome</keyword>
<reference evidence="3 4" key="1">
    <citation type="submission" date="2019-07" db="EMBL/GenBank/DDBJ databases">
        <authorList>
            <person name="Zhao L.H."/>
        </authorList>
    </citation>
    <scope>NUCLEOTIDE SEQUENCE [LARGE SCALE GENOMIC DNA]</scope>
    <source>
        <strain evidence="3 4">Co35</strain>
    </source>
</reference>
<dbReference type="Pfam" id="PF01844">
    <property type="entry name" value="HNH"/>
    <property type="match status" value="1"/>
</dbReference>
<name>A0A554SFH2_9ACTN</name>
<dbReference type="Proteomes" id="UP000316988">
    <property type="component" value="Unassembled WGS sequence"/>
</dbReference>
<comment type="similarity">
    <text evidence="1">Belongs to the Rv1128c/1148c/1588c/1702c/1945/3466 family.</text>
</comment>
<dbReference type="EMBL" id="VLNT01000003">
    <property type="protein sequence ID" value="TSD65099.1"/>
    <property type="molecule type" value="Genomic_DNA"/>
</dbReference>
<accession>A0A554SFH2</accession>
<dbReference type="RefSeq" id="WP_143912136.1">
    <property type="nucleotide sequence ID" value="NZ_VLNT01000003.1"/>
</dbReference>
<organism evidence="3 4">
    <name type="scientific">Aeromicrobium piscarium</name>
    <dbReference type="NCBI Taxonomy" id="2590901"/>
    <lineage>
        <taxon>Bacteria</taxon>
        <taxon>Bacillati</taxon>
        <taxon>Actinomycetota</taxon>
        <taxon>Actinomycetes</taxon>
        <taxon>Propionibacteriales</taxon>
        <taxon>Nocardioidaceae</taxon>
        <taxon>Aeromicrobium</taxon>
    </lineage>
</organism>
<evidence type="ECO:0000313" key="3">
    <source>
        <dbReference type="EMBL" id="TSD65099.1"/>
    </source>
</evidence>
<dbReference type="InterPro" id="IPR003615">
    <property type="entry name" value="HNH_nuc"/>
</dbReference>
<dbReference type="SMART" id="SM00507">
    <property type="entry name" value="HNHc"/>
    <property type="match status" value="1"/>
</dbReference>
<evidence type="ECO:0000256" key="1">
    <source>
        <dbReference type="ARBA" id="ARBA00023450"/>
    </source>
</evidence>
<dbReference type="InterPro" id="IPR003870">
    <property type="entry name" value="DUF222"/>
</dbReference>
<evidence type="ECO:0000259" key="2">
    <source>
        <dbReference type="SMART" id="SM00507"/>
    </source>
</evidence>
<sequence>MESGDLARRLRDTAALLDAFAPSTDALRALEETSNAIDAAKAQLTAEMSETLEHEAEGYSSVKAWLRDQLRVSSRRANELVRSGLTLKQIPEAAELASAGEISLEHVKHLSYAVTHVGPSHTRDMLPELLEVASTHEPAALRQVVRTLRDAVYPDELDQAWIDGMAREDIQVNPVPDCVHINGFLNSTTGAKLTALLQSLSAPQGADDPRTCAQRRVDGLERLLDSVLNNGLPGDKGVRPHLALTIDASTLMNDSGSGELVGFGTIGIRQLQEMICEADITPIATGGKDGILDVGRSSRLATPRQRTAVLARQGHQCASPGCRAPVVHIHHIIWWSRGGPTDLANLIGLCPRCHRAVHAGSLVIDPTTHAFTDRQGRLLPGSHPRHRRRRALEHQRALHYQTYPHAS</sequence>
<dbReference type="Pfam" id="PF02720">
    <property type="entry name" value="DUF222"/>
    <property type="match status" value="1"/>
</dbReference>
<protein>
    <submittedName>
        <fullName evidence="3">DUF222 domain-containing protein</fullName>
    </submittedName>
</protein>
<dbReference type="AlphaFoldDB" id="A0A554SFH2"/>
<dbReference type="CDD" id="cd00085">
    <property type="entry name" value="HNHc"/>
    <property type="match status" value="1"/>
</dbReference>
<dbReference type="GO" id="GO:0003676">
    <property type="term" value="F:nucleic acid binding"/>
    <property type="evidence" value="ECO:0007669"/>
    <property type="project" value="InterPro"/>
</dbReference>
<dbReference type="Gene3D" id="1.10.30.50">
    <property type="match status" value="1"/>
</dbReference>
<dbReference type="InterPro" id="IPR002711">
    <property type="entry name" value="HNH"/>
</dbReference>
<dbReference type="GO" id="GO:0008270">
    <property type="term" value="F:zinc ion binding"/>
    <property type="evidence" value="ECO:0007669"/>
    <property type="project" value="InterPro"/>
</dbReference>
<dbReference type="GO" id="GO:0004519">
    <property type="term" value="F:endonuclease activity"/>
    <property type="evidence" value="ECO:0007669"/>
    <property type="project" value="InterPro"/>
</dbReference>